<dbReference type="Gene3D" id="3.30.470.30">
    <property type="entry name" value="DNA ligase/mRNA capping enzyme"/>
    <property type="match status" value="1"/>
</dbReference>
<evidence type="ECO:0000256" key="5">
    <source>
        <dbReference type="ARBA" id="ARBA00022705"/>
    </source>
</evidence>
<dbReference type="SUPFAM" id="SSF56091">
    <property type="entry name" value="DNA ligase/mRNA capping enzyme, catalytic domain"/>
    <property type="match status" value="1"/>
</dbReference>
<organism evidence="9 10">
    <name type="scientific">Acinetobacter phage vB_AbaP_Acibel007</name>
    <dbReference type="NCBI Taxonomy" id="1481187"/>
    <lineage>
        <taxon>Viruses</taxon>
        <taxon>Duplodnaviria</taxon>
        <taxon>Heunggongvirae</taxon>
        <taxon>Uroviricota</taxon>
        <taxon>Caudoviricetes</taxon>
        <taxon>Autographivirales</taxon>
        <taxon>Autoscriptoviridae</taxon>
        <taxon>Beijerinckvirinae</taxon>
        <taxon>Daemvirus</taxon>
        <taxon>Daemvirus acibel007</taxon>
    </lineage>
</organism>
<evidence type="ECO:0000313" key="10">
    <source>
        <dbReference type="Proteomes" id="UP000028860"/>
    </source>
</evidence>
<dbReference type="EMBL" id="KJ473423">
    <property type="protein sequence ID" value="AHY26791.1"/>
    <property type="molecule type" value="Genomic_DNA"/>
</dbReference>
<sequence>MDLAFVADYLANRKNPVQLVKHFDEVNEKNIKYPLIGQLKYDGIYCLLVCIGSELQLFSRVGKPLYMENLNGFMDGQLCNLADGVYIGELCTNELSLEVLSGYVSPNRKKPWDDVGTHKIGELGYIAFHDYLTVDELLDGHSDTSYRNRYSNLENRLQNAAIVGYTVKSTLIYDREQADAYAEDLIKRGHEGAVFKDPNADWEAGHKGYRAMKIVRGIPPLDLLCVGVVYGKGKRAGQIAALRFTMHGNEFNADLGKGWTDERRDLLTLAYQEDRGEGWDCKVYSGTLNEEMRNPVGKIWELKALQYSSTGKALRLPKVVRVREDKETPDA</sequence>
<comment type="cofactor">
    <cofactor evidence="1">
        <name>a divalent metal cation</name>
        <dbReference type="ChEBI" id="CHEBI:60240"/>
    </cofactor>
</comment>
<evidence type="ECO:0000259" key="8">
    <source>
        <dbReference type="Pfam" id="PF01068"/>
    </source>
</evidence>
<dbReference type="Gene3D" id="2.40.50.140">
    <property type="entry name" value="Nucleic acid-binding proteins"/>
    <property type="match status" value="1"/>
</dbReference>
<evidence type="ECO:0000256" key="6">
    <source>
        <dbReference type="ARBA" id="ARBA00022763"/>
    </source>
</evidence>
<dbReference type="GeneID" id="22112152"/>
<evidence type="ECO:0000256" key="7">
    <source>
        <dbReference type="ARBA" id="ARBA00023204"/>
    </source>
</evidence>
<feature type="domain" description="ATP-dependent DNA ligase family profile" evidence="8">
    <location>
        <begin position="19"/>
        <end position="214"/>
    </location>
</feature>
<dbReference type="Pfam" id="PF01068">
    <property type="entry name" value="DNA_ligase_A_M"/>
    <property type="match status" value="1"/>
</dbReference>
<dbReference type="SUPFAM" id="SSF50249">
    <property type="entry name" value="Nucleic acid-binding proteins"/>
    <property type="match status" value="1"/>
</dbReference>
<gene>
    <name evidence="9" type="ORF">vB_AbaP_Acibel007_20</name>
</gene>
<dbReference type="GO" id="GO:0006310">
    <property type="term" value="P:DNA recombination"/>
    <property type="evidence" value="ECO:0007669"/>
    <property type="project" value="InterPro"/>
</dbReference>
<keyword evidence="4 9" id="KW-0436">Ligase</keyword>
<dbReference type="InterPro" id="IPR012340">
    <property type="entry name" value="NA-bd_OB-fold"/>
</dbReference>
<reference evidence="9 10" key="1">
    <citation type="journal article" date="2014" name="PLoS ONE">
        <title>Characterization of Newly Isolated Lytic Bacteriophages Active against Acinetobacter baumannii.</title>
        <authorList>
            <person name="Merabishvili M."/>
            <person name="Vandenheuvel D."/>
            <person name="Kropinski A.M."/>
            <person name="Mast J."/>
            <person name="De Vos D."/>
            <person name="Verbeken G."/>
            <person name="Noben J.P."/>
            <person name="Lavigne R."/>
            <person name="Vaneechoutte M."/>
            <person name="Pirnay J.P."/>
        </authorList>
    </citation>
    <scope>NUCLEOTIDE SEQUENCE [LARGE SCALE GENOMIC DNA]</scope>
</reference>
<evidence type="ECO:0000256" key="3">
    <source>
        <dbReference type="ARBA" id="ARBA00013308"/>
    </source>
</evidence>
<dbReference type="PANTHER" id="PTHR47810:SF1">
    <property type="entry name" value="DNA LIGASE B"/>
    <property type="match status" value="1"/>
</dbReference>
<dbReference type="OrthoDB" id="4397at10239"/>
<dbReference type="Proteomes" id="UP000028860">
    <property type="component" value="Segment"/>
</dbReference>
<keyword evidence="6" id="KW-0227">DNA damage</keyword>
<protein>
    <recommendedName>
        <fullName evidence="3">DNA ligase</fullName>
    </recommendedName>
</protein>
<evidence type="ECO:0000256" key="4">
    <source>
        <dbReference type="ARBA" id="ARBA00022598"/>
    </source>
</evidence>
<evidence type="ECO:0000256" key="2">
    <source>
        <dbReference type="ARBA" id="ARBA00007572"/>
    </source>
</evidence>
<accession>A0A075DXY4</accession>
<comment type="similarity">
    <text evidence="2">Belongs to the ATP-dependent DNA ligase family.</text>
</comment>
<dbReference type="InterPro" id="IPR050326">
    <property type="entry name" value="NAD_dep_DNA_ligaseB"/>
</dbReference>
<dbReference type="KEGG" id="vg:22112152"/>
<dbReference type="PANTHER" id="PTHR47810">
    <property type="entry name" value="DNA LIGASE"/>
    <property type="match status" value="1"/>
</dbReference>
<evidence type="ECO:0000313" key="9">
    <source>
        <dbReference type="EMBL" id="AHY26791.1"/>
    </source>
</evidence>
<dbReference type="GO" id="GO:0006260">
    <property type="term" value="P:DNA replication"/>
    <property type="evidence" value="ECO:0007669"/>
    <property type="project" value="UniProtKB-KW"/>
</dbReference>
<dbReference type="RefSeq" id="YP_009103231.1">
    <property type="nucleotide sequence ID" value="NC_025457.1"/>
</dbReference>
<dbReference type="InterPro" id="IPR012310">
    <property type="entry name" value="DNA_ligase_ATP-dep_cent"/>
</dbReference>
<proteinExistence type="inferred from homology"/>
<keyword evidence="10" id="KW-1185">Reference proteome</keyword>
<keyword evidence="7" id="KW-0234">DNA repair</keyword>
<dbReference type="GO" id="GO:0003910">
    <property type="term" value="F:DNA ligase (ATP) activity"/>
    <property type="evidence" value="ECO:0007669"/>
    <property type="project" value="InterPro"/>
</dbReference>
<dbReference type="GO" id="GO:0005524">
    <property type="term" value="F:ATP binding"/>
    <property type="evidence" value="ECO:0007669"/>
    <property type="project" value="InterPro"/>
</dbReference>
<keyword evidence="5" id="KW-0235">DNA replication</keyword>
<dbReference type="GO" id="GO:0006281">
    <property type="term" value="P:DNA repair"/>
    <property type="evidence" value="ECO:0007669"/>
    <property type="project" value="UniProtKB-KW"/>
</dbReference>
<name>A0A075DXY4_9CAUD</name>
<evidence type="ECO:0000256" key="1">
    <source>
        <dbReference type="ARBA" id="ARBA00001968"/>
    </source>
</evidence>